<feature type="region of interest" description="Disordered" evidence="1">
    <location>
        <begin position="508"/>
        <end position="634"/>
    </location>
</feature>
<dbReference type="Pfam" id="PF14368">
    <property type="entry name" value="LTP_2"/>
    <property type="match status" value="1"/>
</dbReference>
<proteinExistence type="predicted"/>
<gene>
    <name evidence="5" type="ORF">CXB51_032887</name>
</gene>
<evidence type="ECO:0000313" key="5">
    <source>
        <dbReference type="EMBL" id="KAG8476075.1"/>
    </source>
</evidence>
<comment type="caution">
    <text evidence="5">The sequence shown here is derived from an EMBL/GenBank/DDBJ whole genome shotgun (WGS) entry which is preliminary data.</text>
</comment>
<dbReference type="PANTHER" id="PTHR46033">
    <property type="entry name" value="PROTEIN MAIN-LIKE 2"/>
    <property type="match status" value="1"/>
</dbReference>
<feature type="chain" id="PRO_5035300518" description="Serine/threonine-protein phosphatase 7 long form homolog" evidence="2">
    <location>
        <begin position="23"/>
        <end position="634"/>
    </location>
</feature>
<evidence type="ECO:0000259" key="3">
    <source>
        <dbReference type="Pfam" id="PF10536"/>
    </source>
</evidence>
<dbReference type="InterPro" id="IPR016140">
    <property type="entry name" value="Bifunc_inhib/LTP/seed_store"/>
</dbReference>
<dbReference type="InterPro" id="IPR036312">
    <property type="entry name" value="Bifun_inhib/LTP/seed_sf"/>
</dbReference>
<feature type="compositionally biased region" description="Basic and acidic residues" evidence="1">
    <location>
        <begin position="607"/>
        <end position="619"/>
    </location>
</feature>
<feature type="domain" description="Aminotransferase-like plant mobile" evidence="3">
    <location>
        <begin position="167"/>
        <end position="508"/>
    </location>
</feature>
<evidence type="ECO:0000259" key="4">
    <source>
        <dbReference type="Pfam" id="PF14368"/>
    </source>
</evidence>
<organism evidence="5 6">
    <name type="scientific">Gossypium anomalum</name>
    <dbReference type="NCBI Taxonomy" id="47600"/>
    <lineage>
        <taxon>Eukaryota</taxon>
        <taxon>Viridiplantae</taxon>
        <taxon>Streptophyta</taxon>
        <taxon>Embryophyta</taxon>
        <taxon>Tracheophyta</taxon>
        <taxon>Spermatophyta</taxon>
        <taxon>Magnoliopsida</taxon>
        <taxon>eudicotyledons</taxon>
        <taxon>Gunneridae</taxon>
        <taxon>Pentapetalae</taxon>
        <taxon>rosids</taxon>
        <taxon>malvids</taxon>
        <taxon>Malvales</taxon>
        <taxon>Malvaceae</taxon>
        <taxon>Malvoideae</taxon>
        <taxon>Gossypium</taxon>
    </lineage>
</organism>
<reference evidence="5 6" key="1">
    <citation type="journal article" date="2021" name="bioRxiv">
        <title>The Gossypium anomalum genome as a resource for cotton improvement and evolutionary analysis of hybrid incompatibility.</title>
        <authorList>
            <person name="Grover C.E."/>
            <person name="Yuan D."/>
            <person name="Arick M.A."/>
            <person name="Miller E.R."/>
            <person name="Hu G."/>
            <person name="Peterson D.G."/>
            <person name="Wendel J.F."/>
            <person name="Udall J.A."/>
        </authorList>
    </citation>
    <scope>NUCLEOTIDE SEQUENCE [LARGE SCALE GENOMIC DNA]</scope>
    <source>
        <strain evidence="5">JFW-Udall</strain>
        <tissue evidence="5">Leaf</tissue>
    </source>
</reference>
<protein>
    <recommendedName>
        <fullName evidence="7">Serine/threonine-protein phosphatase 7 long form homolog</fullName>
    </recommendedName>
</protein>
<dbReference type="Proteomes" id="UP000701853">
    <property type="component" value="Chromosome 12"/>
</dbReference>
<feature type="compositionally biased region" description="Polar residues" evidence="1">
    <location>
        <begin position="624"/>
        <end position="634"/>
    </location>
</feature>
<dbReference type="SUPFAM" id="SSF47699">
    <property type="entry name" value="Bifunctional inhibitor/lipid-transfer protein/seed storage 2S albumin"/>
    <property type="match status" value="1"/>
</dbReference>
<feature type="domain" description="Bifunctional inhibitor/plant lipid transfer protein/seed storage helical" evidence="4">
    <location>
        <begin position="14"/>
        <end position="102"/>
    </location>
</feature>
<accession>A0A8J6CMU8</accession>
<dbReference type="GO" id="GO:0010073">
    <property type="term" value="P:meristem maintenance"/>
    <property type="evidence" value="ECO:0007669"/>
    <property type="project" value="InterPro"/>
</dbReference>
<dbReference type="EMBL" id="JAHUZN010000012">
    <property type="protein sequence ID" value="KAG8476075.1"/>
    <property type="molecule type" value="Genomic_DNA"/>
</dbReference>
<dbReference type="Pfam" id="PF10536">
    <property type="entry name" value="PMD"/>
    <property type="match status" value="1"/>
</dbReference>
<dbReference type="PANTHER" id="PTHR46033:SF8">
    <property type="entry name" value="PROTEIN MAINTENANCE OF MERISTEMS-LIKE"/>
    <property type="match status" value="1"/>
</dbReference>
<keyword evidence="2" id="KW-0732">Signal</keyword>
<dbReference type="InterPro" id="IPR044824">
    <property type="entry name" value="MAIN-like"/>
</dbReference>
<keyword evidence="6" id="KW-1185">Reference proteome</keyword>
<feature type="signal peptide" evidence="2">
    <location>
        <begin position="1"/>
        <end position="22"/>
    </location>
</feature>
<dbReference type="OrthoDB" id="1885440at2759"/>
<evidence type="ECO:0000256" key="2">
    <source>
        <dbReference type="SAM" id="SignalP"/>
    </source>
</evidence>
<sequence length="634" mass="70878">METKSLAMVVVITVSVMWGVEMATAELSAAQCKQERNLAITACKPVVYGKLPSPECCQRVRVTHLECVCPIITPKIAALIDVNRAIRLIQGCGRSVPRHYKCGSGTGGASARGSTMKRPLMHGRFGLVPRIKRPGEWFRIFSGCTTDALLGTSWIRVSSIDPDFDLRYDLISALVKRWRPETHTFHLPCGECTVSLEDVALHFGLPIDGNAVTGVSAIAEPAALCYSLLGASPGDDESNFSELKFTWLKANFEHLSVNATEEELMCAARAYIMHIIGGVLMSNSNNNKVHLQYLPLLTYLRNVRSHSWGSAVLAILYRELCQTTKPDAVDIGGCIVLLQSWALYRMLFLASISHQPYVFPLVNRWSIYPGIERSYTVPIYHLMIQQHAGEGISYSNFRDILEIAAIIPLSAYIHSQLWCINAPIINFNVVEWYHGNRVLQQFRCIQYISDSPMQAGKVNGINKRGKHGMHWGVVHRKFVAVRDNRMGRRPQIDMSSDSQPSLEYIQWYSKPDPQPDLESESKRSHSHSADTSYHPDLPAHDYFPGSSGGGYHYGTTPGPYPPRYSTPLGLYPPQHGTPPGSSLSMPFEPYDISSIYQTPSPATEEEVSGRNHPQREHRPPQKYTLRTTPSNHQF</sequence>
<evidence type="ECO:0000256" key="1">
    <source>
        <dbReference type="SAM" id="MobiDB-lite"/>
    </source>
</evidence>
<dbReference type="Gene3D" id="1.10.110.10">
    <property type="entry name" value="Plant lipid-transfer and hydrophobic proteins"/>
    <property type="match status" value="1"/>
</dbReference>
<dbReference type="InterPro" id="IPR019557">
    <property type="entry name" value="AminoTfrase-like_pln_mobile"/>
</dbReference>
<evidence type="ECO:0000313" key="6">
    <source>
        <dbReference type="Proteomes" id="UP000701853"/>
    </source>
</evidence>
<dbReference type="AlphaFoldDB" id="A0A8J6CMU8"/>
<name>A0A8J6CMU8_9ROSI</name>
<evidence type="ECO:0008006" key="7">
    <source>
        <dbReference type="Google" id="ProtNLM"/>
    </source>
</evidence>